<feature type="region of interest" description="Disordered" evidence="8">
    <location>
        <begin position="923"/>
        <end position="949"/>
    </location>
</feature>
<proteinExistence type="predicted"/>
<dbReference type="PROSITE" id="PS51754">
    <property type="entry name" value="OVATE"/>
    <property type="match status" value="1"/>
</dbReference>
<dbReference type="Pfam" id="PF04844">
    <property type="entry name" value="Ovate"/>
    <property type="match status" value="1"/>
</dbReference>
<dbReference type="InterPro" id="IPR006458">
    <property type="entry name" value="Ovate_C"/>
</dbReference>
<keyword evidence="2" id="KW-0880">Kelch repeat</keyword>
<reference evidence="10 11" key="1">
    <citation type="journal article" date="2018" name="Proc. Natl. Acad. Sci. U.S.A.">
        <title>Draft genome sequence of Camellia sinensis var. sinensis provides insights into the evolution of the tea genome and tea quality.</title>
        <authorList>
            <person name="Wei C."/>
            <person name="Yang H."/>
            <person name="Wang S."/>
            <person name="Zhao J."/>
            <person name="Liu C."/>
            <person name="Gao L."/>
            <person name="Xia E."/>
            <person name="Lu Y."/>
            <person name="Tai Y."/>
            <person name="She G."/>
            <person name="Sun J."/>
            <person name="Cao H."/>
            <person name="Tong W."/>
            <person name="Gao Q."/>
            <person name="Li Y."/>
            <person name="Deng W."/>
            <person name="Jiang X."/>
            <person name="Wang W."/>
            <person name="Chen Q."/>
            <person name="Zhang S."/>
            <person name="Li H."/>
            <person name="Wu J."/>
            <person name="Wang P."/>
            <person name="Li P."/>
            <person name="Shi C."/>
            <person name="Zheng F."/>
            <person name="Jian J."/>
            <person name="Huang B."/>
            <person name="Shan D."/>
            <person name="Shi M."/>
            <person name="Fang C."/>
            <person name="Yue Y."/>
            <person name="Li F."/>
            <person name="Li D."/>
            <person name="Wei S."/>
            <person name="Han B."/>
            <person name="Jiang C."/>
            <person name="Yin Y."/>
            <person name="Xia T."/>
            <person name="Zhang Z."/>
            <person name="Bennetzen J.L."/>
            <person name="Zhao S."/>
            <person name="Wan X."/>
        </authorList>
    </citation>
    <scope>NUCLEOTIDE SEQUENCE [LARGE SCALE GENOMIC DNA]</scope>
    <source>
        <strain evidence="11">cv. Shuchazao</strain>
        <tissue evidence="10">Leaf</tissue>
    </source>
</reference>
<dbReference type="PANTHER" id="PTHR46093">
    <property type="entry name" value="ACYL-COA-BINDING DOMAIN-CONTAINING PROTEIN 5"/>
    <property type="match status" value="1"/>
</dbReference>
<dbReference type="Gene3D" id="2.120.10.80">
    <property type="entry name" value="Kelch-type beta propeller"/>
    <property type="match status" value="2"/>
</dbReference>
<sequence length="949" mass="105901">MDQNDPGPYATTNKEKERETKQFNGIQVFHHPYHIILQILPSKNQSNIPENPIQLSPSPLFTDCQSATPLPFKKPHRSSFKHHVSSFLGCGFRTHEDDLPESPPCKWDETPRRDYNSSISSDSDDELFPLPPPSTRHPITTSISGDSDNELFPPPPPTTTPTRHPGYEREDEEEEIVTLAAFSLNRKKRVKKLLPSFPAEGKVKDSFAVVKESVDPYEDFKASMMQMILAKQLFEERDFEQLLECFLSLNSRHHYGVARSGHTVVRVNSVLILFGGENAKRKKLSDLHMFDLKSLTWLPLHCTEQGPSPRSNHVAALYGDKMLLIFGGASKSKTLNDIYSLDFETMIWSRIKIRGFHPSPRAGCCGVLRGTKWYIAGGGSRKKRHTEMLIFDVLKQEWSVSVASPPSSITTNKVQFVDFAACPSLIKGFSLVLMQHKEKDFLVVFGGSKKEPSNQVARSGHTVVRANSVLILFGGENAKRKKLSDLHMFDLKSLTWLPLHCTGQGPSPRSNHVAALYGDKMLLIFGGASKSKTLNDIYSLDFETMIWSRIKIRGFHPSPRAGCCGVLRGTKWYIAGGGSRKKRHTEMLIFDVLKQEWSVSVASPPSSITTNKVQFVDFAACPSLIKGFSLVLMQHKERDFLVVFGGSKKEPSNQEKLKAPKGKDWKAITKAKQKVVLTITLPFNHYDGISTMALVEDHCESLLVDSNPVSGNISLRKKFHDEEDSMMTESSEDGSPSQKPVSLGFSCSYSSVAILSHYPSFETKWSGFQHFRFVAVHPTDIPKFKNQKGNRCCLEPQKPYPTDIPKFLFQQVAEQRTKQLDMGVQASIAGNKANSEETSLFESDGSKTHNKGNENLPTDNDDIVVLLETDGKSEGPSVPSSIYQLYGTKMAALIKKNGILEGQLAIALASREAAEKNLSSVLKSRQEMEKKTDRCSQGDGIAEREAGWS</sequence>
<dbReference type="EMBL" id="SDRB02007284">
    <property type="protein sequence ID" value="THG11448.1"/>
    <property type="molecule type" value="Genomic_DNA"/>
</dbReference>
<evidence type="ECO:0000256" key="8">
    <source>
        <dbReference type="SAM" id="MobiDB-lite"/>
    </source>
</evidence>
<feature type="compositionally biased region" description="Basic and acidic residues" evidence="8">
    <location>
        <begin position="924"/>
        <end position="949"/>
    </location>
</feature>
<keyword evidence="5" id="KW-0805">Transcription regulation</keyword>
<evidence type="ECO:0000256" key="4">
    <source>
        <dbReference type="ARBA" id="ARBA00022737"/>
    </source>
</evidence>
<keyword evidence="4" id="KW-0677">Repeat</keyword>
<feature type="compositionally biased region" description="Polar residues" evidence="8">
    <location>
        <begin position="137"/>
        <end position="146"/>
    </location>
</feature>
<evidence type="ECO:0000256" key="5">
    <source>
        <dbReference type="ARBA" id="ARBA00023015"/>
    </source>
</evidence>
<dbReference type="STRING" id="542762.A0A4S4E632"/>
<dbReference type="InterPro" id="IPR015915">
    <property type="entry name" value="Kelch-typ_b-propeller"/>
</dbReference>
<dbReference type="Proteomes" id="UP000306102">
    <property type="component" value="Unassembled WGS sequence"/>
</dbReference>
<evidence type="ECO:0000259" key="9">
    <source>
        <dbReference type="PROSITE" id="PS51754"/>
    </source>
</evidence>
<feature type="domain" description="OVATE" evidence="9">
    <location>
        <begin position="209"/>
        <end position="268"/>
    </location>
</feature>
<name>A0A4S4E632_CAMSN</name>
<keyword evidence="3" id="KW-0678">Repressor</keyword>
<evidence type="ECO:0000256" key="1">
    <source>
        <dbReference type="ARBA" id="ARBA00004123"/>
    </source>
</evidence>
<keyword evidence="7" id="KW-0539">Nucleus</keyword>
<gene>
    <name evidence="10" type="ORF">TEA_002441</name>
</gene>
<dbReference type="Pfam" id="PF24681">
    <property type="entry name" value="Kelch_KLHDC2_KLHL20_DRC7"/>
    <property type="match status" value="2"/>
</dbReference>
<dbReference type="AlphaFoldDB" id="A0A4S4E632"/>
<evidence type="ECO:0000313" key="10">
    <source>
        <dbReference type="EMBL" id="THG11448.1"/>
    </source>
</evidence>
<organism evidence="10 11">
    <name type="scientific">Camellia sinensis var. sinensis</name>
    <name type="common">China tea</name>
    <dbReference type="NCBI Taxonomy" id="542762"/>
    <lineage>
        <taxon>Eukaryota</taxon>
        <taxon>Viridiplantae</taxon>
        <taxon>Streptophyta</taxon>
        <taxon>Embryophyta</taxon>
        <taxon>Tracheophyta</taxon>
        <taxon>Spermatophyta</taxon>
        <taxon>Magnoliopsida</taxon>
        <taxon>eudicotyledons</taxon>
        <taxon>Gunneridae</taxon>
        <taxon>Pentapetalae</taxon>
        <taxon>asterids</taxon>
        <taxon>Ericales</taxon>
        <taxon>Theaceae</taxon>
        <taxon>Camellia</taxon>
    </lineage>
</organism>
<keyword evidence="6" id="KW-0804">Transcription</keyword>
<evidence type="ECO:0000256" key="3">
    <source>
        <dbReference type="ARBA" id="ARBA00022491"/>
    </source>
</evidence>
<evidence type="ECO:0000256" key="7">
    <source>
        <dbReference type="ARBA" id="ARBA00023242"/>
    </source>
</evidence>
<comment type="subcellular location">
    <subcellularLocation>
        <location evidence="1">Nucleus</location>
    </subcellularLocation>
</comment>
<evidence type="ECO:0000256" key="6">
    <source>
        <dbReference type="ARBA" id="ARBA00023163"/>
    </source>
</evidence>
<keyword evidence="11" id="KW-1185">Reference proteome</keyword>
<accession>A0A4S4E632</accession>
<evidence type="ECO:0000256" key="2">
    <source>
        <dbReference type="ARBA" id="ARBA00022441"/>
    </source>
</evidence>
<dbReference type="PANTHER" id="PTHR46093:SF4">
    <property type="entry name" value="GALACTOSE OXIDASE_KELCH REPEAT SUPERFAMILY PROTEIN"/>
    <property type="match status" value="1"/>
</dbReference>
<evidence type="ECO:0000313" key="11">
    <source>
        <dbReference type="Proteomes" id="UP000306102"/>
    </source>
</evidence>
<dbReference type="NCBIfam" id="TIGR01568">
    <property type="entry name" value="A_thal_3678"/>
    <property type="match status" value="1"/>
</dbReference>
<dbReference type="GO" id="GO:0045892">
    <property type="term" value="P:negative regulation of DNA-templated transcription"/>
    <property type="evidence" value="ECO:0007669"/>
    <property type="project" value="UniProtKB-ARBA"/>
</dbReference>
<feature type="compositionally biased region" description="Basic and acidic residues" evidence="8">
    <location>
        <begin position="106"/>
        <end position="115"/>
    </location>
</feature>
<comment type="caution">
    <text evidence="10">The sequence shown here is derived from an EMBL/GenBank/DDBJ whole genome shotgun (WGS) entry which is preliminary data.</text>
</comment>
<dbReference type="GO" id="GO:0005634">
    <property type="term" value="C:nucleus"/>
    <property type="evidence" value="ECO:0007669"/>
    <property type="project" value="UniProtKB-SubCell"/>
</dbReference>
<dbReference type="SUPFAM" id="SSF117281">
    <property type="entry name" value="Kelch motif"/>
    <property type="match status" value="2"/>
</dbReference>
<feature type="region of interest" description="Disordered" evidence="8">
    <location>
        <begin position="833"/>
        <end position="859"/>
    </location>
</feature>
<protein>
    <recommendedName>
        <fullName evidence="9">OVATE domain-containing protein</fullName>
    </recommendedName>
</protein>
<feature type="region of interest" description="Disordered" evidence="8">
    <location>
        <begin position="98"/>
        <end position="169"/>
    </location>
</feature>